<sequence length="160" mass="17585">MITVTLGTIPFTFDRAIDWLDSLLDAGVISESVFVQHGTTDVSKLAKYPFVTTEPIVETSFLMNTIGSSRLILSHAGQGLTRGLAAQGACFVLMPRLSCYNEHIDDHQLLFAQGVEKLGIPYCTSLDNLELAVKCPPPSFKGQIFDEPKLAEHLMQIYPV</sequence>
<name>A0A1Z4LJ23_9CYAN</name>
<evidence type="ECO:0000313" key="3">
    <source>
        <dbReference type="Proteomes" id="UP000218418"/>
    </source>
</evidence>
<dbReference type="Proteomes" id="UP000218418">
    <property type="component" value="Chromosome"/>
</dbReference>
<dbReference type="InterPro" id="IPR007235">
    <property type="entry name" value="Glyco_trans_28_C"/>
</dbReference>
<accession>A0A1Z4LJ23</accession>
<feature type="domain" description="Glycosyl transferase family 28 C-terminal" evidence="1">
    <location>
        <begin position="1"/>
        <end position="130"/>
    </location>
</feature>
<dbReference type="EMBL" id="AP018227">
    <property type="protein sequence ID" value="BAY81236.1"/>
    <property type="molecule type" value="Genomic_DNA"/>
</dbReference>
<evidence type="ECO:0000313" key="2">
    <source>
        <dbReference type="EMBL" id="BAY81236.1"/>
    </source>
</evidence>
<protein>
    <submittedName>
        <fullName evidence="2">Glycosyltransferase 28 domain protein</fullName>
    </submittedName>
</protein>
<gene>
    <name evidence="2" type="ORF">NIES267_07110</name>
</gene>
<dbReference type="Gene3D" id="3.40.50.2000">
    <property type="entry name" value="Glycogen Phosphorylase B"/>
    <property type="match status" value="1"/>
</dbReference>
<dbReference type="GO" id="GO:0016758">
    <property type="term" value="F:hexosyltransferase activity"/>
    <property type="evidence" value="ECO:0007669"/>
    <property type="project" value="InterPro"/>
</dbReference>
<proteinExistence type="predicted"/>
<dbReference type="OrthoDB" id="9814973at2"/>
<evidence type="ECO:0000259" key="1">
    <source>
        <dbReference type="Pfam" id="PF04101"/>
    </source>
</evidence>
<reference evidence="2 3" key="1">
    <citation type="submission" date="2017-06" db="EMBL/GenBank/DDBJ databases">
        <title>Genome sequencing of cyanobaciteial culture collection at National Institute for Environmental Studies (NIES).</title>
        <authorList>
            <person name="Hirose Y."/>
            <person name="Shimura Y."/>
            <person name="Fujisawa T."/>
            <person name="Nakamura Y."/>
            <person name="Kawachi M."/>
        </authorList>
    </citation>
    <scope>NUCLEOTIDE SEQUENCE [LARGE SCALE GENOMIC DNA]</scope>
    <source>
        <strain evidence="2 3">NIES-267</strain>
    </source>
</reference>
<dbReference type="AlphaFoldDB" id="A0A1Z4LJ23"/>
<organism evidence="2 3">
    <name type="scientific">Calothrix parasitica NIES-267</name>
    <dbReference type="NCBI Taxonomy" id="1973488"/>
    <lineage>
        <taxon>Bacteria</taxon>
        <taxon>Bacillati</taxon>
        <taxon>Cyanobacteriota</taxon>
        <taxon>Cyanophyceae</taxon>
        <taxon>Nostocales</taxon>
        <taxon>Calotrichaceae</taxon>
        <taxon>Calothrix</taxon>
    </lineage>
</organism>
<keyword evidence="2" id="KW-0808">Transferase</keyword>
<dbReference type="Pfam" id="PF04101">
    <property type="entry name" value="Glyco_tran_28_C"/>
    <property type="match status" value="1"/>
</dbReference>
<keyword evidence="3" id="KW-1185">Reference proteome</keyword>